<organism evidence="5 6">
    <name type="scientific">Duncaniella freteri</name>
    <dbReference type="NCBI Taxonomy" id="2530391"/>
    <lineage>
        <taxon>Bacteria</taxon>
        <taxon>Pseudomonadati</taxon>
        <taxon>Bacteroidota</taxon>
        <taxon>Bacteroidia</taxon>
        <taxon>Bacteroidales</taxon>
        <taxon>Muribaculaceae</taxon>
        <taxon>Duncaniella</taxon>
    </lineage>
</organism>
<sequence>MLKFDNVSFSYSRRRGPVIKDFSFDIEPGGVYGLLGKNGVGKSTLLYLMAGALTPSRGEVLYLGVNTRLRLPSTLSDMFIVPEEFVLPTISIRDFVRVNSVFYPDFSSDDMRRHLDVFGMDEGVNLGELSMGQKKKALMSFALACNTPLVIMDEPTNGLDIPGKDAFRRFIAGGMRDDRTFVISTHQVRDMDQMLDHIIIMDDARILLNAGISEIGRRFKFTLTDSPAVISSALYASPSIGGTAVVLPNKDGRETEIDVEMLFNLATERPYIVQSVFSDYKTQIDNGCQ</sequence>
<keyword evidence="6" id="KW-1185">Reference proteome</keyword>
<dbReference type="Pfam" id="PF00005">
    <property type="entry name" value="ABC_tran"/>
    <property type="match status" value="1"/>
</dbReference>
<proteinExistence type="predicted"/>
<dbReference type="InterPro" id="IPR003593">
    <property type="entry name" value="AAA+_ATPase"/>
</dbReference>
<name>A0A4Z0V9V6_9BACT</name>
<dbReference type="PROSITE" id="PS50893">
    <property type="entry name" value="ABC_TRANSPORTER_2"/>
    <property type="match status" value="1"/>
</dbReference>
<dbReference type="SMART" id="SM00382">
    <property type="entry name" value="AAA"/>
    <property type="match status" value="1"/>
</dbReference>
<dbReference type="RefSeq" id="WP_135471116.1">
    <property type="nucleotide sequence ID" value="NZ_CASJDB010000044.1"/>
</dbReference>
<keyword evidence="2" id="KW-0547">Nucleotide-binding</keyword>
<evidence type="ECO:0000259" key="4">
    <source>
        <dbReference type="PROSITE" id="PS50893"/>
    </source>
</evidence>
<reference evidence="5 6" key="1">
    <citation type="submission" date="2019-02" db="EMBL/GenBank/DDBJ databases">
        <title>Isolation and identification of novel species under the genus Muribaculum.</title>
        <authorList>
            <person name="Miyake S."/>
            <person name="Ding Y."/>
            <person name="Low A."/>
            <person name="Soh M."/>
            <person name="Seedorf H."/>
        </authorList>
    </citation>
    <scope>NUCLEOTIDE SEQUENCE [LARGE SCALE GENOMIC DNA]</scope>
    <source>
        <strain evidence="5 6">TLL-A3</strain>
    </source>
</reference>
<comment type="caution">
    <text evidence="5">The sequence shown here is derived from an EMBL/GenBank/DDBJ whole genome shotgun (WGS) entry which is preliminary data.</text>
</comment>
<dbReference type="GeneID" id="82149157"/>
<feature type="domain" description="ABC transporter" evidence="4">
    <location>
        <begin position="2"/>
        <end position="228"/>
    </location>
</feature>
<dbReference type="PANTHER" id="PTHR42939:SF1">
    <property type="entry name" value="ABC TRANSPORTER ATP-BINDING PROTEIN ALBC-RELATED"/>
    <property type="match status" value="1"/>
</dbReference>
<dbReference type="CDD" id="cd03230">
    <property type="entry name" value="ABC_DR_subfamily_A"/>
    <property type="match status" value="1"/>
</dbReference>
<dbReference type="InterPro" id="IPR051782">
    <property type="entry name" value="ABC_Transporter_VariousFunc"/>
</dbReference>
<dbReference type="GO" id="GO:0016887">
    <property type="term" value="F:ATP hydrolysis activity"/>
    <property type="evidence" value="ECO:0007669"/>
    <property type="project" value="InterPro"/>
</dbReference>
<gene>
    <name evidence="5" type="ORF">EZ315_05070</name>
</gene>
<dbReference type="PANTHER" id="PTHR42939">
    <property type="entry name" value="ABC TRANSPORTER ATP-BINDING PROTEIN ALBC-RELATED"/>
    <property type="match status" value="1"/>
</dbReference>
<dbReference type="SUPFAM" id="SSF52540">
    <property type="entry name" value="P-loop containing nucleoside triphosphate hydrolases"/>
    <property type="match status" value="1"/>
</dbReference>
<dbReference type="AlphaFoldDB" id="A0A4Z0V9V6"/>
<dbReference type="InterPro" id="IPR003439">
    <property type="entry name" value="ABC_transporter-like_ATP-bd"/>
</dbReference>
<keyword evidence="3 5" id="KW-0067">ATP-binding</keyword>
<evidence type="ECO:0000256" key="2">
    <source>
        <dbReference type="ARBA" id="ARBA00022741"/>
    </source>
</evidence>
<dbReference type="EMBL" id="SJSA01000001">
    <property type="protein sequence ID" value="TGG40100.1"/>
    <property type="molecule type" value="Genomic_DNA"/>
</dbReference>
<keyword evidence="1" id="KW-0813">Transport</keyword>
<accession>A0A4Z0V9V6</accession>
<evidence type="ECO:0000313" key="6">
    <source>
        <dbReference type="Proteomes" id="UP000297635"/>
    </source>
</evidence>
<protein>
    <submittedName>
        <fullName evidence="5">ABC transporter ATP-binding protein</fullName>
    </submittedName>
</protein>
<dbReference type="Gene3D" id="3.40.50.300">
    <property type="entry name" value="P-loop containing nucleotide triphosphate hydrolases"/>
    <property type="match status" value="1"/>
</dbReference>
<evidence type="ECO:0000256" key="3">
    <source>
        <dbReference type="ARBA" id="ARBA00022840"/>
    </source>
</evidence>
<dbReference type="Proteomes" id="UP000297635">
    <property type="component" value="Unassembled WGS sequence"/>
</dbReference>
<dbReference type="GO" id="GO:0005524">
    <property type="term" value="F:ATP binding"/>
    <property type="evidence" value="ECO:0007669"/>
    <property type="project" value="UniProtKB-KW"/>
</dbReference>
<evidence type="ECO:0000256" key="1">
    <source>
        <dbReference type="ARBA" id="ARBA00022448"/>
    </source>
</evidence>
<dbReference type="InterPro" id="IPR027417">
    <property type="entry name" value="P-loop_NTPase"/>
</dbReference>
<evidence type="ECO:0000313" key="5">
    <source>
        <dbReference type="EMBL" id="TGG40100.1"/>
    </source>
</evidence>